<dbReference type="STRING" id="1792290.MSP8886_01407"/>
<dbReference type="Proteomes" id="UP000092544">
    <property type="component" value="Unassembled WGS sequence"/>
</dbReference>
<name>A0A1A8T9A5_9GAMM</name>
<sequence length="186" mass="20563">MINNLTASTKKVGDWITTQHKFTGRQAALNSGFFMSAACLYLPFMVGLAGPSSDGSAFREADCGNPVSPATLFSKLPLRLGGSEYNSRRSIMAQLRQKSDQLSVYAKRVQRAIQFHLPKFGESPRILLDPNEISTLSKISVDKVQQGVKELEREGYIARMFKGRRTKAHVFALLNPELKGKAGVWA</sequence>
<dbReference type="RefSeq" id="WP_067014069.1">
    <property type="nucleotide sequence ID" value="NZ_FLOB01000002.1"/>
</dbReference>
<evidence type="ECO:0000313" key="1">
    <source>
        <dbReference type="EMBL" id="SBS29028.1"/>
    </source>
</evidence>
<accession>A0A1A8T9A5</accession>
<evidence type="ECO:0000313" key="2">
    <source>
        <dbReference type="Proteomes" id="UP000092544"/>
    </source>
</evidence>
<keyword evidence="2" id="KW-1185">Reference proteome</keyword>
<organism evidence="1 2">
    <name type="scientific">Marinomonas spartinae</name>
    <dbReference type="NCBI Taxonomy" id="1792290"/>
    <lineage>
        <taxon>Bacteria</taxon>
        <taxon>Pseudomonadati</taxon>
        <taxon>Pseudomonadota</taxon>
        <taxon>Gammaproteobacteria</taxon>
        <taxon>Oceanospirillales</taxon>
        <taxon>Oceanospirillaceae</taxon>
        <taxon>Marinomonas</taxon>
    </lineage>
</organism>
<dbReference type="AlphaFoldDB" id="A0A1A8T9A5"/>
<reference evidence="1 2" key="1">
    <citation type="submission" date="2016-06" db="EMBL/GenBank/DDBJ databases">
        <authorList>
            <person name="Kjaerup R.B."/>
            <person name="Dalgaard T.S."/>
            <person name="Juul-Madsen H.R."/>
        </authorList>
    </citation>
    <scope>NUCLEOTIDE SEQUENCE [LARGE SCALE GENOMIC DNA]</scope>
    <source>
        <strain evidence="1 2">CECT 8886</strain>
    </source>
</reference>
<dbReference type="EMBL" id="FLOB01000002">
    <property type="protein sequence ID" value="SBS29028.1"/>
    <property type="molecule type" value="Genomic_DNA"/>
</dbReference>
<gene>
    <name evidence="1" type="ORF">MSP8886_01407</name>
</gene>
<protein>
    <submittedName>
        <fullName evidence="1">Uncharacterized protein</fullName>
    </submittedName>
</protein>
<dbReference type="OrthoDB" id="6104975at2"/>
<proteinExistence type="predicted"/>